<dbReference type="InterPro" id="IPR010044">
    <property type="entry name" value="MTAP"/>
</dbReference>
<sequence length="263" mass="26855">MRIAVVTGSGTYALPGLADASRTTVETAHGAVPVTLGAVDGSEIVHLARHRDGHELVSHQVTHRANVAALQQLQVDAVLAVTVCGACDPSATLGSLLVFDDLHFLSNRLPDGSLCTLHDTPAAPGRGHWVFEGPFSEPLRRALLAAAADADLAAADGGVYGHVDGPRFNTRAEIRSLVAAGVSAVSQTAGPETVLCGEAGIPYALLGFQTDYANGVGDEATPVSTLLELIARSTASFSAVLAGAIPRVAADPPAAVGTSLTWD</sequence>
<dbReference type="GO" id="GO:0009116">
    <property type="term" value="P:nucleoside metabolic process"/>
    <property type="evidence" value="ECO:0007669"/>
    <property type="project" value="InterPro"/>
</dbReference>
<keyword evidence="1 4" id="KW-0328">Glycosyltransferase</keyword>
<dbReference type="OrthoDB" id="1523230at2"/>
<proteinExistence type="predicted"/>
<dbReference type="SUPFAM" id="SSF53167">
    <property type="entry name" value="Purine and uridine phosphorylases"/>
    <property type="match status" value="1"/>
</dbReference>
<dbReference type="GO" id="GO:0005829">
    <property type="term" value="C:cytosol"/>
    <property type="evidence" value="ECO:0007669"/>
    <property type="project" value="TreeGrafter"/>
</dbReference>
<dbReference type="AlphaFoldDB" id="H0E1M2"/>
<dbReference type="GO" id="GO:0017061">
    <property type="term" value="F:S-methyl-5-thioadenosine phosphorylase activity"/>
    <property type="evidence" value="ECO:0007669"/>
    <property type="project" value="UniProtKB-EC"/>
</dbReference>
<evidence type="ECO:0000313" key="5">
    <source>
        <dbReference type="Proteomes" id="UP000005143"/>
    </source>
</evidence>
<dbReference type="Gene3D" id="3.40.50.1580">
    <property type="entry name" value="Nucleoside phosphorylase domain"/>
    <property type="match status" value="1"/>
</dbReference>
<comment type="caution">
    <text evidence="4">The sequence shown here is derived from an EMBL/GenBank/DDBJ whole genome shotgun (WGS) entry which is preliminary data.</text>
</comment>
<evidence type="ECO:0000256" key="1">
    <source>
        <dbReference type="ARBA" id="ARBA00022676"/>
    </source>
</evidence>
<dbReference type="Pfam" id="PF01048">
    <property type="entry name" value="PNP_UDP_1"/>
    <property type="match status" value="1"/>
</dbReference>
<dbReference type="RefSeq" id="WP_007570900.1">
    <property type="nucleotide sequence ID" value="NZ_AGUD01000025.1"/>
</dbReference>
<evidence type="ECO:0000313" key="4">
    <source>
        <dbReference type="EMBL" id="EHN12417.1"/>
    </source>
</evidence>
<organism evidence="4 5">
    <name type="scientific">Patulibacter medicamentivorans</name>
    <dbReference type="NCBI Taxonomy" id="1097667"/>
    <lineage>
        <taxon>Bacteria</taxon>
        <taxon>Bacillati</taxon>
        <taxon>Actinomycetota</taxon>
        <taxon>Thermoleophilia</taxon>
        <taxon>Solirubrobacterales</taxon>
        <taxon>Patulibacteraceae</taxon>
        <taxon>Patulibacter</taxon>
    </lineage>
</organism>
<dbReference type="InterPro" id="IPR035994">
    <property type="entry name" value="Nucleoside_phosphorylase_sf"/>
</dbReference>
<dbReference type="PANTHER" id="PTHR42679:SF2">
    <property type="entry name" value="S-METHYL-5'-THIOADENOSINE PHOSPHORYLASE"/>
    <property type="match status" value="1"/>
</dbReference>
<evidence type="ECO:0000259" key="3">
    <source>
        <dbReference type="Pfam" id="PF01048"/>
    </source>
</evidence>
<keyword evidence="5" id="KW-1185">Reference proteome</keyword>
<gene>
    <name evidence="4" type="ORF">PAI11_06840</name>
</gene>
<keyword evidence="2 4" id="KW-0808">Transferase</keyword>
<dbReference type="Proteomes" id="UP000005143">
    <property type="component" value="Unassembled WGS sequence"/>
</dbReference>
<dbReference type="CDD" id="cd09010">
    <property type="entry name" value="MTAP_SsMTAPII_like_MTIP"/>
    <property type="match status" value="1"/>
</dbReference>
<dbReference type="EC" id="2.4.2.28" evidence="4"/>
<dbReference type="PATRIC" id="fig|1097667.3.peg.681"/>
<accession>H0E1M2</accession>
<dbReference type="GO" id="GO:0019509">
    <property type="term" value="P:L-methionine salvage from methylthioadenosine"/>
    <property type="evidence" value="ECO:0007669"/>
    <property type="project" value="TreeGrafter"/>
</dbReference>
<feature type="domain" description="Nucleoside phosphorylase" evidence="3">
    <location>
        <begin position="2"/>
        <end position="244"/>
    </location>
</feature>
<dbReference type="EMBL" id="AGUD01000025">
    <property type="protein sequence ID" value="EHN12417.1"/>
    <property type="molecule type" value="Genomic_DNA"/>
</dbReference>
<reference evidence="4 5" key="1">
    <citation type="journal article" date="2013" name="Biodegradation">
        <title>Quantitative proteomic analysis of ibuprofen-degrading Patulibacter sp. strain I11.</title>
        <authorList>
            <person name="Almeida B."/>
            <person name="Kjeldal H."/>
            <person name="Lolas I."/>
            <person name="Knudsen A.D."/>
            <person name="Carvalho G."/>
            <person name="Nielsen K.L."/>
            <person name="Barreto Crespo M.T."/>
            <person name="Stensballe A."/>
            <person name="Nielsen J.L."/>
        </authorList>
    </citation>
    <scope>NUCLEOTIDE SEQUENCE [LARGE SCALE GENOMIC DNA]</scope>
    <source>
        <strain evidence="4 5">I11</strain>
    </source>
</reference>
<dbReference type="PANTHER" id="PTHR42679">
    <property type="entry name" value="S-METHYL-5'-THIOADENOSINE PHOSPHORYLASE"/>
    <property type="match status" value="1"/>
</dbReference>
<name>H0E1M2_9ACTN</name>
<dbReference type="InterPro" id="IPR000845">
    <property type="entry name" value="Nucleoside_phosphorylase_d"/>
</dbReference>
<protein>
    <submittedName>
        <fullName evidence="4">5'-methylthioadenosine phosphorylase</fullName>
        <ecNumber evidence="4">2.4.2.28</ecNumber>
    </submittedName>
</protein>
<evidence type="ECO:0000256" key="2">
    <source>
        <dbReference type="ARBA" id="ARBA00022679"/>
    </source>
</evidence>